<dbReference type="InterPro" id="IPR036249">
    <property type="entry name" value="Thioredoxin-like_sf"/>
</dbReference>
<name>A0ABW5ABA2_9RHOB</name>
<evidence type="ECO:0000256" key="3">
    <source>
        <dbReference type="ARBA" id="ARBA00023284"/>
    </source>
</evidence>
<evidence type="ECO:0000313" key="6">
    <source>
        <dbReference type="EMBL" id="MFD2174598.1"/>
    </source>
</evidence>
<feature type="chain" id="PRO_5045458461" evidence="4">
    <location>
        <begin position="30"/>
        <end position="192"/>
    </location>
</feature>
<evidence type="ECO:0000256" key="2">
    <source>
        <dbReference type="ARBA" id="ARBA00022748"/>
    </source>
</evidence>
<gene>
    <name evidence="6" type="ORF">ACFSM0_10880</name>
</gene>
<protein>
    <submittedName>
        <fullName evidence="6">TlpA family protein disulfide reductase</fullName>
    </submittedName>
</protein>
<evidence type="ECO:0000313" key="7">
    <source>
        <dbReference type="Proteomes" id="UP001597413"/>
    </source>
</evidence>
<dbReference type="SUPFAM" id="SSF52833">
    <property type="entry name" value="Thioredoxin-like"/>
    <property type="match status" value="1"/>
</dbReference>
<evidence type="ECO:0000256" key="4">
    <source>
        <dbReference type="SAM" id="SignalP"/>
    </source>
</evidence>
<sequence length="192" mass="20440">MIWPFVGGNMLRLIVLYTALALSANIAAAADLAPLRTGEMKKLAVFSAPLPTPTLPFTDEAGKSHSLMDYRGKVVLLNLWATWCAPCRKEMPDIDALAAAEAGPDFAVLTVAASGRDTPEKVANFFARAGVTHLPRFIDSTERLARAFGLVGLPATILIDRDGQVVAQLMGPANWSSPEAKAVIAALRAEGR</sequence>
<dbReference type="PANTHER" id="PTHR42852">
    <property type="entry name" value="THIOL:DISULFIDE INTERCHANGE PROTEIN DSBE"/>
    <property type="match status" value="1"/>
</dbReference>
<comment type="caution">
    <text evidence="6">The sequence shown here is derived from an EMBL/GenBank/DDBJ whole genome shotgun (WGS) entry which is preliminary data.</text>
</comment>
<dbReference type="Gene3D" id="3.40.30.10">
    <property type="entry name" value="Glutaredoxin"/>
    <property type="match status" value="1"/>
</dbReference>
<accession>A0ABW5ABA2</accession>
<keyword evidence="4" id="KW-0732">Signal</keyword>
<dbReference type="InterPro" id="IPR017937">
    <property type="entry name" value="Thioredoxin_CS"/>
</dbReference>
<proteinExistence type="predicted"/>
<keyword evidence="3" id="KW-0676">Redox-active center</keyword>
<comment type="subcellular location">
    <subcellularLocation>
        <location evidence="1">Cell envelope</location>
    </subcellularLocation>
</comment>
<keyword evidence="2" id="KW-0201">Cytochrome c-type biogenesis</keyword>
<dbReference type="PROSITE" id="PS00194">
    <property type="entry name" value="THIOREDOXIN_1"/>
    <property type="match status" value="1"/>
</dbReference>
<dbReference type="Pfam" id="PF08534">
    <property type="entry name" value="Redoxin"/>
    <property type="match status" value="1"/>
</dbReference>
<evidence type="ECO:0000259" key="5">
    <source>
        <dbReference type="PROSITE" id="PS51352"/>
    </source>
</evidence>
<dbReference type="PANTHER" id="PTHR42852:SF17">
    <property type="entry name" value="THIOREDOXIN-LIKE PROTEIN HI_1115"/>
    <property type="match status" value="1"/>
</dbReference>
<dbReference type="InterPro" id="IPR013740">
    <property type="entry name" value="Redoxin"/>
</dbReference>
<organism evidence="6 7">
    <name type="scientific">Rhodobacter lacus</name>
    <dbReference type="NCBI Taxonomy" id="1641972"/>
    <lineage>
        <taxon>Bacteria</taxon>
        <taxon>Pseudomonadati</taxon>
        <taxon>Pseudomonadota</taxon>
        <taxon>Alphaproteobacteria</taxon>
        <taxon>Rhodobacterales</taxon>
        <taxon>Rhodobacter group</taxon>
        <taxon>Rhodobacter</taxon>
    </lineage>
</organism>
<keyword evidence="7" id="KW-1185">Reference proteome</keyword>
<evidence type="ECO:0000256" key="1">
    <source>
        <dbReference type="ARBA" id="ARBA00004196"/>
    </source>
</evidence>
<dbReference type="PROSITE" id="PS51352">
    <property type="entry name" value="THIOREDOXIN_2"/>
    <property type="match status" value="1"/>
</dbReference>
<reference evidence="7" key="1">
    <citation type="journal article" date="2019" name="Int. J. Syst. Evol. Microbiol.">
        <title>The Global Catalogue of Microorganisms (GCM) 10K type strain sequencing project: providing services to taxonomists for standard genome sequencing and annotation.</title>
        <authorList>
            <consortium name="The Broad Institute Genomics Platform"/>
            <consortium name="The Broad Institute Genome Sequencing Center for Infectious Disease"/>
            <person name="Wu L."/>
            <person name="Ma J."/>
        </authorList>
    </citation>
    <scope>NUCLEOTIDE SEQUENCE [LARGE SCALE GENOMIC DNA]</scope>
    <source>
        <strain evidence="7">CCUG 55131</strain>
    </source>
</reference>
<dbReference type="InterPro" id="IPR013766">
    <property type="entry name" value="Thioredoxin_domain"/>
</dbReference>
<dbReference type="InterPro" id="IPR050553">
    <property type="entry name" value="Thioredoxin_ResA/DsbE_sf"/>
</dbReference>
<dbReference type="Proteomes" id="UP001597413">
    <property type="component" value="Unassembled WGS sequence"/>
</dbReference>
<dbReference type="EMBL" id="JBHUIX010000011">
    <property type="protein sequence ID" value="MFD2174598.1"/>
    <property type="molecule type" value="Genomic_DNA"/>
</dbReference>
<feature type="signal peptide" evidence="4">
    <location>
        <begin position="1"/>
        <end position="29"/>
    </location>
</feature>
<feature type="domain" description="Thioredoxin" evidence="5">
    <location>
        <begin position="44"/>
        <end position="189"/>
    </location>
</feature>
<dbReference type="CDD" id="cd02966">
    <property type="entry name" value="TlpA_like_family"/>
    <property type="match status" value="1"/>
</dbReference>